<evidence type="ECO:0000313" key="7">
    <source>
        <dbReference type="Proteomes" id="UP000308705"/>
    </source>
</evidence>
<protein>
    <recommendedName>
        <fullName evidence="1">[acyl-carrier-protein] S-malonyltransferase</fullName>
        <ecNumber evidence="1">2.3.1.39</ecNumber>
    </recommendedName>
</protein>
<comment type="caution">
    <text evidence="6">The sequence shown here is derived from an EMBL/GenBank/DDBJ whole genome shotgun (WGS) entry which is preliminary data.</text>
</comment>
<dbReference type="OrthoDB" id="3248271at2"/>
<dbReference type="EMBL" id="SZQA01000017">
    <property type="protein sequence ID" value="TKK87135.1"/>
    <property type="molecule type" value="Genomic_DNA"/>
</dbReference>
<dbReference type="SUPFAM" id="SSF52151">
    <property type="entry name" value="FabD/lysophospholipase-like"/>
    <property type="match status" value="1"/>
</dbReference>
<evidence type="ECO:0000256" key="2">
    <source>
        <dbReference type="ARBA" id="ARBA00022679"/>
    </source>
</evidence>
<name>A0A4U3MD81_9ACTN</name>
<accession>A0A4U3MD81</accession>
<dbReference type="InterPro" id="IPR016035">
    <property type="entry name" value="Acyl_Trfase/lysoPLipase"/>
</dbReference>
<dbReference type="InterPro" id="IPR016036">
    <property type="entry name" value="Malonyl_transacylase_ACP-bd"/>
</dbReference>
<evidence type="ECO:0000256" key="4">
    <source>
        <dbReference type="ARBA" id="ARBA00048462"/>
    </source>
</evidence>
<dbReference type="Gene3D" id="3.30.70.250">
    <property type="entry name" value="Malonyl-CoA ACP transacylase, ACP-binding"/>
    <property type="match status" value="1"/>
</dbReference>
<evidence type="ECO:0000256" key="3">
    <source>
        <dbReference type="ARBA" id="ARBA00023315"/>
    </source>
</evidence>
<dbReference type="SMART" id="SM00827">
    <property type="entry name" value="PKS_AT"/>
    <property type="match status" value="1"/>
</dbReference>
<keyword evidence="2 6" id="KW-0808">Transferase</keyword>
<dbReference type="EC" id="2.3.1.39" evidence="1"/>
<organism evidence="6 7">
    <name type="scientific">Herbidospora galbida</name>
    <dbReference type="NCBI Taxonomy" id="2575442"/>
    <lineage>
        <taxon>Bacteria</taxon>
        <taxon>Bacillati</taxon>
        <taxon>Actinomycetota</taxon>
        <taxon>Actinomycetes</taxon>
        <taxon>Streptosporangiales</taxon>
        <taxon>Streptosporangiaceae</taxon>
        <taxon>Herbidospora</taxon>
    </lineage>
</organism>
<keyword evidence="3" id="KW-0012">Acyltransferase</keyword>
<evidence type="ECO:0000313" key="6">
    <source>
        <dbReference type="EMBL" id="TKK87135.1"/>
    </source>
</evidence>
<dbReference type="Pfam" id="PF00698">
    <property type="entry name" value="Acyl_transf_1"/>
    <property type="match status" value="1"/>
</dbReference>
<dbReference type="GO" id="GO:0006633">
    <property type="term" value="P:fatty acid biosynthetic process"/>
    <property type="evidence" value="ECO:0007669"/>
    <property type="project" value="TreeGrafter"/>
</dbReference>
<dbReference type="GO" id="GO:0005829">
    <property type="term" value="C:cytosol"/>
    <property type="evidence" value="ECO:0007669"/>
    <property type="project" value="TreeGrafter"/>
</dbReference>
<dbReference type="PANTHER" id="PTHR42681:SF1">
    <property type="entry name" value="MALONYL-COA-ACYL CARRIER PROTEIN TRANSACYLASE, MITOCHONDRIAL"/>
    <property type="match status" value="1"/>
</dbReference>
<dbReference type="InterPro" id="IPR014043">
    <property type="entry name" value="Acyl_transferase_dom"/>
</dbReference>
<dbReference type="Proteomes" id="UP000308705">
    <property type="component" value="Unassembled WGS sequence"/>
</dbReference>
<comment type="catalytic activity">
    <reaction evidence="4">
        <text>holo-[ACP] + malonyl-CoA = malonyl-[ACP] + CoA</text>
        <dbReference type="Rhea" id="RHEA:41792"/>
        <dbReference type="Rhea" id="RHEA-COMP:9623"/>
        <dbReference type="Rhea" id="RHEA-COMP:9685"/>
        <dbReference type="ChEBI" id="CHEBI:57287"/>
        <dbReference type="ChEBI" id="CHEBI:57384"/>
        <dbReference type="ChEBI" id="CHEBI:64479"/>
        <dbReference type="ChEBI" id="CHEBI:78449"/>
        <dbReference type="EC" id="2.3.1.39"/>
    </reaction>
</comment>
<dbReference type="GO" id="GO:0004314">
    <property type="term" value="F:[acyl-carrier-protein] S-malonyltransferase activity"/>
    <property type="evidence" value="ECO:0007669"/>
    <property type="project" value="UniProtKB-EC"/>
</dbReference>
<feature type="domain" description="Malonyl-CoA:ACP transacylase (MAT)" evidence="5">
    <location>
        <begin position="5"/>
        <end position="299"/>
    </location>
</feature>
<dbReference type="RefSeq" id="WP_137248334.1">
    <property type="nucleotide sequence ID" value="NZ_SZQA01000017.1"/>
</dbReference>
<keyword evidence="7" id="KW-1185">Reference proteome</keyword>
<dbReference type="AlphaFoldDB" id="A0A4U3MD81"/>
<dbReference type="Gene3D" id="3.40.366.10">
    <property type="entry name" value="Malonyl-Coenzyme A Acyl Carrier Protein, domain 2"/>
    <property type="match status" value="1"/>
</dbReference>
<sequence length="303" mass="31047">MLVIVAPGQGAQTPGFLSPWLELPGFRDRLSAWSEIAKLDLIAYGTTAEAEEIRDTAVAQPLLVAAALAAFEELGVTPDLVAGHSVGEFAAAALAGVITADQAVSLVAERGRAMAEAAAVTATGMTAILGGVDVLDALDRHGLTPANNNGAGQIVAGGTLEQLEALQADPPQRARLRALAVAGAFHTHHMAPAVERLRAAAADVAPADPALRLLSNADGAIVMSGRDALDRMVNQVSNPVRWDLCMETMAQETGDTPVTMIELLPGGTLTGLAKRGLPGSVTVALKTPADLTPALDAAKEAIK</sequence>
<reference evidence="6 7" key="1">
    <citation type="submission" date="2019-04" db="EMBL/GenBank/DDBJ databases">
        <title>Herbidospora sp. NEAU-GS14.nov., a novel actinomycete isolated from soil.</title>
        <authorList>
            <person name="Han L."/>
        </authorList>
    </citation>
    <scope>NUCLEOTIDE SEQUENCE [LARGE SCALE GENOMIC DNA]</scope>
    <source>
        <strain evidence="6 7">NEAU-GS14</strain>
    </source>
</reference>
<dbReference type="SUPFAM" id="SSF55048">
    <property type="entry name" value="Probable ACP-binding domain of malonyl-CoA ACP transacylase"/>
    <property type="match status" value="1"/>
</dbReference>
<evidence type="ECO:0000256" key="1">
    <source>
        <dbReference type="ARBA" id="ARBA00013258"/>
    </source>
</evidence>
<evidence type="ECO:0000259" key="5">
    <source>
        <dbReference type="SMART" id="SM00827"/>
    </source>
</evidence>
<proteinExistence type="predicted"/>
<dbReference type="InterPro" id="IPR050858">
    <property type="entry name" value="Mal-CoA-ACP_Trans/PKS_FabD"/>
</dbReference>
<dbReference type="PANTHER" id="PTHR42681">
    <property type="entry name" value="MALONYL-COA-ACYL CARRIER PROTEIN TRANSACYLASE, MITOCHONDRIAL"/>
    <property type="match status" value="1"/>
</dbReference>
<dbReference type="InterPro" id="IPR001227">
    <property type="entry name" value="Ac_transferase_dom_sf"/>
</dbReference>
<gene>
    <name evidence="6" type="ORF">FDA94_18605</name>
</gene>